<dbReference type="Gene3D" id="2.60.40.1250">
    <property type="entry name" value="Thiol:disulfide interchange protein DsbD, N-terminal domain"/>
    <property type="match status" value="1"/>
</dbReference>
<dbReference type="GO" id="GO:0045454">
    <property type="term" value="P:cell redox homeostasis"/>
    <property type="evidence" value="ECO:0007669"/>
    <property type="project" value="TreeGrafter"/>
</dbReference>
<dbReference type="PANTHER" id="PTHR32234:SF0">
    <property type="entry name" value="THIOL:DISULFIDE INTERCHANGE PROTEIN DSBD"/>
    <property type="match status" value="1"/>
</dbReference>
<keyword evidence="1" id="KW-0732">Signal</keyword>
<evidence type="ECO:0000256" key="1">
    <source>
        <dbReference type="SAM" id="SignalP"/>
    </source>
</evidence>
<feature type="chain" id="PRO_5002144979" evidence="1">
    <location>
        <begin position="21"/>
        <end position="149"/>
    </location>
</feature>
<keyword evidence="4" id="KW-1185">Reference proteome</keyword>
<sequence length="149" mass="16651">MKKIALLCCFVCLISLSSYSQILKPVTWSYAAKKTSPTTATIFIKATIDRGWHLYSQFVKDGGPVKTTFTFPAAKDFTLIGKTIEPKPVTKYEATFKMDVSYFENSVVFQQKVKLTGKNAVVKGSVEFMVCDDKQCLPPEQVDFSVPVK</sequence>
<feature type="domain" description="Thiol:disulfide interchange protein DsbD N-terminal" evidence="2">
    <location>
        <begin position="34"/>
        <end position="144"/>
    </location>
</feature>
<dbReference type="PANTHER" id="PTHR32234">
    <property type="entry name" value="THIOL:DISULFIDE INTERCHANGE PROTEIN DSBD"/>
    <property type="match status" value="1"/>
</dbReference>
<feature type="signal peptide" evidence="1">
    <location>
        <begin position="1"/>
        <end position="20"/>
    </location>
</feature>
<name>A0A0C1FIF8_9SPHI</name>
<proteinExistence type="predicted"/>
<dbReference type="OrthoDB" id="767251at2"/>
<keyword evidence="3" id="KW-0813">Transport</keyword>
<comment type="caution">
    <text evidence="3">The sequence shown here is derived from an EMBL/GenBank/DDBJ whole genome shotgun (WGS) entry which is preliminary data.</text>
</comment>
<dbReference type="EMBL" id="JSYN01000028">
    <property type="protein sequence ID" value="KIA91588.1"/>
    <property type="molecule type" value="Genomic_DNA"/>
</dbReference>
<dbReference type="RefSeq" id="WP_039480184.1">
    <property type="nucleotide sequence ID" value="NZ_JSYN01000028.1"/>
</dbReference>
<gene>
    <name evidence="3" type="ORF">OC25_21360</name>
</gene>
<evidence type="ECO:0000313" key="4">
    <source>
        <dbReference type="Proteomes" id="UP000031246"/>
    </source>
</evidence>
<dbReference type="AlphaFoldDB" id="A0A0C1FIF8"/>
<organism evidence="3 4">
    <name type="scientific">Pedobacter kyungheensis</name>
    <dbReference type="NCBI Taxonomy" id="1069985"/>
    <lineage>
        <taxon>Bacteria</taxon>
        <taxon>Pseudomonadati</taxon>
        <taxon>Bacteroidota</taxon>
        <taxon>Sphingobacteriia</taxon>
        <taxon>Sphingobacteriales</taxon>
        <taxon>Sphingobacteriaceae</taxon>
        <taxon>Pedobacter</taxon>
    </lineage>
</organism>
<dbReference type="GO" id="GO:0015035">
    <property type="term" value="F:protein-disulfide reductase activity"/>
    <property type="evidence" value="ECO:0007669"/>
    <property type="project" value="TreeGrafter"/>
</dbReference>
<dbReference type="InterPro" id="IPR028250">
    <property type="entry name" value="DsbDN"/>
</dbReference>
<dbReference type="Proteomes" id="UP000031246">
    <property type="component" value="Unassembled WGS sequence"/>
</dbReference>
<protein>
    <submittedName>
        <fullName evidence="3">Sugar transporter</fullName>
    </submittedName>
</protein>
<dbReference type="Pfam" id="PF11412">
    <property type="entry name" value="DsbD_N"/>
    <property type="match status" value="1"/>
</dbReference>
<accession>A0A0C1FIF8</accession>
<reference evidence="3 4" key="1">
    <citation type="submission" date="2014-10" db="EMBL/GenBank/DDBJ databases">
        <title>Pedobacter Kyungheensis.</title>
        <authorList>
            <person name="Anderson B.M."/>
            <person name="Newman J.D."/>
        </authorList>
    </citation>
    <scope>NUCLEOTIDE SEQUENCE [LARGE SCALE GENOMIC DNA]</scope>
    <source>
        <strain evidence="3 4">KACC 16221</strain>
    </source>
</reference>
<evidence type="ECO:0000259" key="2">
    <source>
        <dbReference type="Pfam" id="PF11412"/>
    </source>
</evidence>
<evidence type="ECO:0000313" key="3">
    <source>
        <dbReference type="EMBL" id="KIA91588.1"/>
    </source>
</evidence>
<dbReference type="InterPro" id="IPR036929">
    <property type="entry name" value="DsbDN_sf"/>
</dbReference>
<keyword evidence="3" id="KW-0762">Sugar transport</keyword>